<dbReference type="EMBL" id="JADFUA010000010">
    <property type="protein sequence ID" value="MBE9610554.1"/>
    <property type="molecule type" value="Genomic_DNA"/>
</dbReference>
<dbReference type="RefSeq" id="WP_194117097.1">
    <property type="nucleotide sequence ID" value="NZ_JADFUA010000010.1"/>
</dbReference>
<dbReference type="AlphaFoldDB" id="A0A8J7KGN4"/>
<protein>
    <submittedName>
        <fullName evidence="1">DUF3108 domain-containing protein</fullName>
    </submittedName>
</protein>
<gene>
    <name evidence="1" type="ORF">INR99_14530</name>
</gene>
<comment type="caution">
    <text evidence="1">The sequence shown here is derived from an EMBL/GenBank/DDBJ whole genome shotgun (WGS) entry which is preliminary data.</text>
</comment>
<accession>A0A8J7KGN4</accession>
<evidence type="ECO:0000313" key="2">
    <source>
        <dbReference type="Proteomes" id="UP000604481"/>
    </source>
</evidence>
<dbReference type="Proteomes" id="UP000604481">
    <property type="component" value="Unassembled WGS sequence"/>
</dbReference>
<proteinExistence type="predicted"/>
<dbReference type="Pfam" id="PF11306">
    <property type="entry name" value="DUF3108"/>
    <property type="match status" value="1"/>
</dbReference>
<organism evidence="1 2">
    <name type="scientific">Chitinilyticum piscinae</name>
    <dbReference type="NCBI Taxonomy" id="2866724"/>
    <lineage>
        <taxon>Bacteria</taxon>
        <taxon>Pseudomonadati</taxon>
        <taxon>Pseudomonadota</taxon>
        <taxon>Betaproteobacteria</taxon>
        <taxon>Neisseriales</taxon>
        <taxon>Chitinibacteraceae</taxon>
        <taxon>Chitinilyticum</taxon>
    </lineage>
</organism>
<sequence length="391" mass="43218">MPHWLRYAFWLALGLSLLLHLAALIAQPLYAWLTRPEFAETELRKVSKTLQAQRLADAEPGKPEALRGVKPAEQLEVRFGGSPVPVKITAVARPESKVARTAASRVRAMTEPVPLATASAPAIAVATSSQASAAVTASMVALASAPRATPVPASTPVRTRASTVLAASTEQMGRFPRDVRVTYVWGSVPARMHWQIGQSSYRLDVEGSLGFKSRTFHSEGEITAQGIVPRQFSEYRDNKPEPKYQVDFDWQAMKVQIGEPGQRKEEALQEGDQDLFSAAFHLALVGGRAQTMSLYTGRKRYPDIHFEPAGEATLTIGRQHIDAVLLRGRWQDRRVDFWLAPQWNNLPVRMTVDIPKEGSFDLWANIIELDGQRVLDGPRPGAAVDSNMRRP</sequence>
<dbReference type="InterPro" id="IPR021457">
    <property type="entry name" value="DUF3108"/>
</dbReference>
<name>A0A8J7KGN4_9NEIS</name>
<keyword evidence="2" id="KW-1185">Reference proteome</keyword>
<reference evidence="1 2" key="1">
    <citation type="submission" date="2020-10" db="EMBL/GenBank/DDBJ databases">
        <title>The genome sequence of Chitinilyticum litopenaei 4Y14.</title>
        <authorList>
            <person name="Liu Y."/>
        </authorList>
    </citation>
    <scope>NUCLEOTIDE SEQUENCE [LARGE SCALE GENOMIC DNA]</scope>
    <source>
        <strain evidence="1 2">4Y14</strain>
    </source>
</reference>
<evidence type="ECO:0000313" key="1">
    <source>
        <dbReference type="EMBL" id="MBE9610554.1"/>
    </source>
</evidence>